<protein>
    <submittedName>
        <fullName evidence="2">Glycosyltransferase</fullName>
    </submittedName>
</protein>
<sequence>MIGYYVHHHGRGHLTRALGISRHLREDVVFFSSSPRPATIRPGDDWVQLPSDVPPTDLAPVDATANGRLHWAPVGVGGLAERSAILLDAIVELRPRRMVVDVSVEVTMLVRLAGVPVTVMAMPGDRTDEPHRLAYDVADRIVAPWSADVYRPAWLRRYDEKTHYVGSISRFDGTARQPATQPTAATGLLLAGAGGSSAPRDAPAELARATPGLRWVAAGGGADWVDDLWPLLSAAEVVVTHAGQNAIADVALAQACAVVIPEQRPFGEQHATAAALTEAGIAVSVPRWPSADRWAALVRRARHQDPRQWKRLQVEGAAARAAAAIAA</sequence>
<dbReference type="Proteomes" id="UP001142153">
    <property type="component" value="Unassembled WGS sequence"/>
</dbReference>
<feature type="domain" description="Glycosyl transferase family 28 C-terminal" evidence="1">
    <location>
        <begin position="225"/>
        <end position="283"/>
    </location>
</feature>
<name>A0ABT4Q1D9_9MYCO</name>
<dbReference type="Gene3D" id="3.40.50.2000">
    <property type="entry name" value="Glycogen Phosphorylase B"/>
    <property type="match status" value="1"/>
</dbReference>
<dbReference type="RefSeq" id="WP_269897000.1">
    <property type="nucleotide sequence ID" value="NZ_JAPZPY010000018.1"/>
</dbReference>
<evidence type="ECO:0000313" key="2">
    <source>
        <dbReference type="EMBL" id="MCZ8382565.1"/>
    </source>
</evidence>
<comment type="caution">
    <text evidence="2">The sequence shown here is derived from an EMBL/GenBank/DDBJ whole genome shotgun (WGS) entry which is preliminary data.</text>
</comment>
<keyword evidence="3" id="KW-1185">Reference proteome</keyword>
<dbReference type="Pfam" id="PF04101">
    <property type="entry name" value="Glyco_tran_28_C"/>
    <property type="match status" value="1"/>
</dbReference>
<evidence type="ECO:0000313" key="3">
    <source>
        <dbReference type="Proteomes" id="UP001142153"/>
    </source>
</evidence>
<reference evidence="2" key="1">
    <citation type="submission" date="2022-12" db="EMBL/GenBank/DDBJ databases">
        <authorList>
            <person name="Deng Y."/>
            <person name="Zhang Y.-Q."/>
        </authorList>
    </citation>
    <scope>NUCLEOTIDE SEQUENCE</scope>
    <source>
        <strain evidence="2">CPCC 205372</strain>
    </source>
</reference>
<gene>
    <name evidence="2" type="ORF">O6P37_27215</name>
</gene>
<proteinExistence type="predicted"/>
<dbReference type="SUPFAM" id="SSF53756">
    <property type="entry name" value="UDP-Glycosyltransferase/glycogen phosphorylase"/>
    <property type="match status" value="1"/>
</dbReference>
<dbReference type="InterPro" id="IPR007235">
    <property type="entry name" value="Glyco_trans_28_C"/>
</dbReference>
<organism evidence="2 3">
    <name type="scientific">Mycobacterium hippophais</name>
    <dbReference type="NCBI Taxonomy" id="3016340"/>
    <lineage>
        <taxon>Bacteria</taxon>
        <taxon>Bacillati</taxon>
        <taxon>Actinomycetota</taxon>
        <taxon>Actinomycetes</taxon>
        <taxon>Mycobacteriales</taxon>
        <taxon>Mycobacteriaceae</taxon>
        <taxon>Mycobacterium</taxon>
    </lineage>
</organism>
<dbReference type="EMBL" id="JAPZPY010000018">
    <property type="protein sequence ID" value="MCZ8382565.1"/>
    <property type="molecule type" value="Genomic_DNA"/>
</dbReference>
<accession>A0ABT4Q1D9</accession>
<evidence type="ECO:0000259" key="1">
    <source>
        <dbReference type="Pfam" id="PF04101"/>
    </source>
</evidence>